<feature type="binding site" evidence="6">
    <location>
        <position position="243"/>
    </location>
    <ligand>
        <name>Fe cation</name>
        <dbReference type="ChEBI" id="CHEBI:24875"/>
        <note>catalytic</note>
    </ligand>
</feature>
<evidence type="ECO:0008006" key="9">
    <source>
        <dbReference type="Google" id="ProtNLM"/>
    </source>
</evidence>
<evidence type="ECO:0000256" key="4">
    <source>
        <dbReference type="ARBA" id="ARBA00022964"/>
    </source>
</evidence>
<feature type="binding site" evidence="6">
    <location>
        <position position="293"/>
    </location>
    <ligand>
        <name>Fe cation</name>
        <dbReference type="ChEBI" id="CHEBI:24875"/>
        <note>catalytic</note>
    </ligand>
</feature>
<keyword evidence="2 6" id="KW-0479">Metal-binding</keyword>
<accession>A0A2S3HRS7</accession>
<comment type="cofactor">
    <cofactor evidence="6">
        <name>Fe(2+)</name>
        <dbReference type="ChEBI" id="CHEBI:29033"/>
    </cofactor>
    <text evidence="6">Binds 1 Fe(2+) ion per subunit.</text>
</comment>
<feature type="region of interest" description="Disordered" evidence="7">
    <location>
        <begin position="22"/>
        <end position="67"/>
    </location>
</feature>
<dbReference type="EMBL" id="CM008050">
    <property type="protein sequence ID" value="PAN28555.1"/>
    <property type="molecule type" value="Genomic_DNA"/>
</dbReference>
<keyword evidence="5 6" id="KW-0408">Iron</keyword>
<organism evidence="8">
    <name type="scientific">Panicum hallii</name>
    <dbReference type="NCBI Taxonomy" id="206008"/>
    <lineage>
        <taxon>Eukaryota</taxon>
        <taxon>Viridiplantae</taxon>
        <taxon>Streptophyta</taxon>
        <taxon>Embryophyta</taxon>
        <taxon>Tracheophyta</taxon>
        <taxon>Spermatophyta</taxon>
        <taxon>Magnoliopsida</taxon>
        <taxon>Liliopsida</taxon>
        <taxon>Poales</taxon>
        <taxon>Poaceae</taxon>
        <taxon>PACMAD clade</taxon>
        <taxon>Panicoideae</taxon>
        <taxon>Panicodae</taxon>
        <taxon>Paniceae</taxon>
        <taxon>Panicinae</taxon>
        <taxon>Panicum</taxon>
        <taxon>Panicum sect. Panicum</taxon>
    </lineage>
</organism>
<feature type="binding site" evidence="6">
    <location>
        <position position="551"/>
    </location>
    <ligand>
        <name>Fe cation</name>
        <dbReference type="ChEBI" id="CHEBI:24875"/>
        <note>catalytic</note>
    </ligand>
</feature>
<dbReference type="GO" id="GO:0010436">
    <property type="term" value="F:carotenoid dioxygenase activity"/>
    <property type="evidence" value="ECO:0007669"/>
    <property type="project" value="TreeGrafter"/>
</dbReference>
<evidence type="ECO:0000256" key="3">
    <source>
        <dbReference type="ARBA" id="ARBA00022946"/>
    </source>
</evidence>
<reference evidence="8" key="1">
    <citation type="submission" date="2018-04" db="EMBL/GenBank/DDBJ databases">
        <title>WGS assembly of Panicum hallii.</title>
        <authorList>
            <person name="Lovell J."/>
            <person name="Jenkins J."/>
            <person name="Lowry D."/>
            <person name="Mamidi S."/>
            <person name="Sreedasyam A."/>
            <person name="Weng X."/>
            <person name="Barry K."/>
            <person name="Bonette J."/>
            <person name="Campitelli B."/>
            <person name="Daum C."/>
            <person name="Gordon S."/>
            <person name="Gould B."/>
            <person name="Lipzen A."/>
            <person name="Macqueen A."/>
            <person name="Palacio-Mejia J."/>
            <person name="Plott C."/>
            <person name="Shakirov E."/>
            <person name="Shu S."/>
            <person name="Yoshinaga Y."/>
            <person name="Zane M."/>
            <person name="Rokhsar D."/>
            <person name="Grimwood J."/>
            <person name="Schmutz J."/>
            <person name="Juenger T."/>
        </authorList>
    </citation>
    <scope>NUCLEOTIDE SEQUENCE [LARGE SCALE GENOMIC DNA]</scope>
    <source>
        <strain evidence="8">FIL2</strain>
    </source>
</reference>
<keyword evidence="4" id="KW-0223">Dioxygenase</keyword>
<protein>
    <recommendedName>
        <fullName evidence="9">Carotenoid cleavage dioxygenase 8</fullName>
    </recommendedName>
</protein>
<dbReference type="InterPro" id="IPR004294">
    <property type="entry name" value="Carotenoid_Oase"/>
</dbReference>
<keyword evidence="3" id="KW-0809">Transit peptide</keyword>
<dbReference type="GO" id="GO:0016121">
    <property type="term" value="P:carotene catabolic process"/>
    <property type="evidence" value="ECO:0007669"/>
    <property type="project" value="TreeGrafter"/>
</dbReference>
<dbReference type="Proteomes" id="UP000243499">
    <property type="component" value="Chromosome 5"/>
</dbReference>
<feature type="compositionally biased region" description="Polar residues" evidence="7">
    <location>
        <begin position="22"/>
        <end position="31"/>
    </location>
</feature>
<dbReference type="GO" id="GO:0009507">
    <property type="term" value="C:chloroplast"/>
    <property type="evidence" value="ECO:0007669"/>
    <property type="project" value="TreeGrafter"/>
</dbReference>
<evidence type="ECO:0000256" key="6">
    <source>
        <dbReference type="PIRSR" id="PIRSR604294-1"/>
    </source>
</evidence>
<evidence type="ECO:0000256" key="7">
    <source>
        <dbReference type="SAM" id="MobiDB-lite"/>
    </source>
</evidence>
<sequence length="571" mass="61467">MAAKARLPTLCAAPSTCTLLPSLRSPQTNSMAATATATARRNPARPAKAATGPQEAAAAPARDGGTELSAWTSVRQERWEGELPVEGRLPDWLSGTYLRNGPGLWNVGGGGAFHHLFDGYATLVRVSFRRGRATGAHRQVESDAYVSAVASGGPVLREFSQCPDKPGSLLGRMSNAVGILSGAALTDNPNSAVLPLGDGRVLCLTETTKSSVLVEPETLATVGKLRYADGLGGMMMMMIQSAHPIVTESELLTVLPDLARPGHLVVRMAAGSDEREVIGRVDCRGGPTPGWMHSFAVTENYVVVPEMPLRYSASSLIKCEPAPYYAFEWLPASGSYMHVMCRSTGKTVASVEVPPFMAIHYINAYEERGEDDGRAAAVIVDCCEHYGDPAIIETLVLHRLRSLRDKDVLPNARVGRFRIPLDGSPFGELDTALDPEEHGRGIDMCSINPAYLGKRYQYAYACGARRPCNFPNTLTKIDLVEKTAMNWHEEGAVPSEPFFVARPGATDEDDGVVISIVSALGGDGYALVLDAATFQEIARVRFPYGLPYGFHGCWIPDKILTGRFDGNTQVD</sequence>
<name>A0A2S3HRS7_9POAL</name>
<dbReference type="Pfam" id="PF03055">
    <property type="entry name" value="RPE65"/>
    <property type="match status" value="1"/>
</dbReference>
<proteinExistence type="inferred from homology"/>
<dbReference type="AlphaFoldDB" id="A0A2S3HRS7"/>
<dbReference type="GO" id="GO:0046872">
    <property type="term" value="F:metal ion binding"/>
    <property type="evidence" value="ECO:0007669"/>
    <property type="project" value="UniProtKB-KW"/>
</dbReference>
<evidence type="ECO:0000313" key="8">
    <source>
        <dbReference type="EMBL" id="PAN28555.1"/>
    </source>
</evidence>
<feature type="binding site" evidence="6">
    <location>
        <position position="360"/>
    </location>
    <ligand>
        <name>Fe cation</name>
        <dbReference type="ChEBI" id="CHEBI:24875"/>
        <note>catalytic</note>
    </ligand>
</feature>
<dbReference type="Gramene" id="PAN28555">
    <property type="protein sequence ID" value="PAN28555"/>
    <property type="gene ID" value="PAHAL_5G161800"/>
</dbReference>
<feature type="compositionally biased region" description="Low complexity" evidence="7">
    <location>
        <begin position="32"/>
        <end position="61"/>
    </location>
</feature>
<evidence type="ECO:0000256" key="1">
    <source>
        <dbReference type="ARBA" id="ARBA00006787"/>
    </source>
</evidence>
<dbReference type="PANTHER" id="PTHR10543:SF94">
    <property type="entry name" value="CAROTENOID CLEAVAGE DIOXYGENASE 8 HOMOLOG A, CHLOROPLASTIC"/>
    <property type="match status" value="1"/>
</dbReference>
<dbReference type="PANTHER" id="PTHR10543">
    <property type="entry name" value="BETA-CAROTENE DIOXYGENASE"/>
    <property type="match status" value="1"/>
</dbReference>
<comment type="similarity">
    <text evidence="1">Belongs to the carotenoid oxygenase family.</text>
</comment>
<gene>
    <name evidence="8" type="ORF">PAHAL_5G161800</name>
</gene>
<keyword evidence="4" id="KW-0560">Oxidoreductase</keyword>
<evidence type="ECO:0000256" key="2">
    <source>
        <dbReference type="ARBA" id="ARBA00022723"/>
    </source>
</evidence>
<evidence type="ECO:0000256" key="5">
    <source>
        <dbReference type="ARBA" id="ARBA00023004"/>
    </source>
</evidence>